<evidence type="ECO:0000313" key="2">
    <source>
        <dbReference type="EMBL" id="GAA2943360.1"/>
    </source>
</evidence>
<comment type="similarity">
    <text evidence="1">Belongs to the UPF0167 family.</text>
</comment>
<evidence type="ECO:0000313" key="3">
    <source>
        <dbReference type="Proteomes" id="UP001501423"/>
    </source>
</evidence>
<sequence>MRGGGESKGVRCGRDRLRAERVRFGTTFLCAGSVTGMSDELPGFPYHPDPLATGAVVASGTTCVCCGRARGFTYAGPVYAVEELSYLLCPWCIADGSAAAKYGAHFIGDPIGDDVPLEVVMSVGACTPGFSSWQDPQWFFHCGDGAAFMGAVGAAELVAFPDAREELRSEADAWGWSAEAVESYLGALDKDSQPTGYLFMCRTCGRYMAYADST</sequence>
<evidence type="ECO:0000256" key="1">
    <source>
        <dbReference type="ARBA" id="ARBA00008525"/>
    </source>
</evidence>
<dbReference type="InterPro" id="IPR005363">
    <property type="entry name" value="UPF0167"/>
</dbReference>
<proteinExistence type="inferred from homology"/>
<dbReference type="Proteomes" id="UP001501423">
    <property type="component" value="Unassembled WGS sequence"/>
</dbReference>
<accession>A0ABP6JR85</accession>
<name>A0ABP6JR85_9ACTN</name>
<dbReference type="EMBL" id="BAAAVA010000078">
    <property type="protein sequence ID" value="GAA2943360.1"/>
    <property type="molecule type" value="Genomic_DNA"/>
</dbReference>
<dbReference type="Pfam" id="PF03691">
    <property type="entry name" value="UPF0167"/>
    <property type="match status" value="1"/>
</dbReference>
<keyword evidence="3" id="KW-1185">Reference proteome</keyword>
<comment type="caution">
    <text evidence="2">The sequence shown here is derived from an EMBL/GenBank/DDBJ whole genome shotgun (WGS) entry which is preliminary data.</text>
</comment>
<organism evidence="2 3">
    <name type="scientific">Streptomyces erythrogriseus</name>
    <dbReference type="NCBI Taxonomy" id="284027"/>
    <lineage>
        <taxon>Bacteria</taxon>
        <taxon>Bacillati</taxon>
        <taxon>Actinomycetota</taxon>
        <taxon>Actinomycetes</taxon>
        <taxon>Kitasatosporales</taxon>
        <taxon>Streptomycetaceae</taxon>
        <taxon>Streptomyces</taxon>
        <taxon>Streptomyces griseoincarnatus group</taxon>
    </lineage>
</organism>
<reference evidence="3" key="1">
    <citation type="journal article" date="2019" name="Int. J. Syst. Evol. Microbiol.">
        <title>The Global Catalogue of Microorganisms (GCM) 10K type strain sequencing project: providing services to taxonomists for standard genome sequencing and annotation.</title>
        <authorList>
            <consortium name="The Broad Institute Genomics Platform"/>
            <consortium name="The Broad Institute Genome Sequencing Center for Infectious Disease"/>
            <person name="Wu L."/>
            <person name="Ma J."/>
        </authorList>
    </citation>
    <scope>NUCLEOTIDE SEQUENCE [LARGE SCALE GENOMIC DNA]</scope>
    <source>
        <strain evidence="3">JCM 9650</strain>
    </source>
</reference>
<protein>
    <submittedName>
        <fullName evidence="2">CbrC family protein</fullName>
    </submittedName>
</protein>
<gene>
    <name evidence="2" type="ORF">GCM10010478_51100</name>
</gene>